<organism evidence="1 2">
    <name type="scientific">Operophtera brumata</name>
    <name type="common">Winter moth</name>
    <name type="synonym">Phalaena brumata</name>
    <dbReference type="NCBI Taxonomy" id="104452"/>
    <lineage>
        <taxon>Eukaryota</taxon>
        <taxon>Metazoa</taxon>
        <taxon>Ecdysozoa</taxon>
        <taxon>Arthropoda</taxon>
        <taxon>Hexapoda</taxon>
        <taxon>Insecta</taxon>
        <taxon>Pterygota</taxon>
        <taxon>Neoptera</taxon>
        <taxon>Endopterygota</taxon>
        <taxon>Lepidoptera</taxon>
        <taxon>Glossata</taxon>
        <taxon>Ditrysia</taxon>
        <taxon>Geometroidea</taxon>
        <taxon>Geometridae</taxon>
        <taxon>Larentiinae</taxon>
        <taxon>Operophtera</taxon>
    </lineage>
</organism>
<dbReference type="EMBL" id="JTDY01001114">
    <property type="protein sequence ID" value="KOB74833.1"/>
    <property type="molecule type" value="Genomic_DNA"/>
</dbReference>
<name>A0A0L7LGY9_OPEBR</name>
<keyword evidence="2" id="KW-1185">Reference proteome</keyword>
<dbReference type="AlphaFoldDB" id="A0A0L7LGY9"/>
<sequence>MNKYKTPKDHVFNLTVQRRQKAIGRILTNVQQKSVTTDLAITMGGRKFGKSREALESIWKAAVNEAGLEYKKFEEADGDNWYGTMGPYLDFFAGFGLRMKELRIGHSKMPLTKHEGSLIEFPVSKYGLNGAHHVLLEGCTFPPEKRSSMAQSVGPMTAFLCMVKSEGPNQLL</sequence>
<dbReference type="Proteomes" id="UP000037510">
    <property type="component" value="Unassembled WGS sequence"/>
</dbReference>
<reference evidence="1 2" key="1">
    <citation type="journal article" date="2015" name="Genome Biol. Evol.">
        <title>The genome of winter moth (Operophtera brumata) provides a genomic perspective on sexual dimorphism and phenology.</title>
        <authorList>
            <person name="Derks M.F."/>
            <person name="Smit S."/>
            <person name="Salis L."/>
            <person name="Schijlen E."/>
            <person name="Bossers A."/>
            <person name="Mateman C."/>
            <person name="Pijl A.S."/>
            <person name="de Ridder D."/>
            <person name="Groenen M.A."/>
            <person name="Visser M.E."/>
            <person name="Megens H.J."/>
        </authorList>
    </citation>
    <scope>NUCLEOTIDE SEQUENCE [LARGE SCALE GENOMIC DNA]</scope>
    <source>
        <strain evidence="1">WM2013NL</strain>
        <tissue evidence="1">Head and thorax</tissue>
    </source>
</reference>
<protein>
    <submittedName>
        <fullName evidence="1">Uncharacterized protein</fullName>
    </submittedName>
</protein>
<accession>A0A0L7LGY9</accession>
<evidence type="ECO:0000313" key="1">
    <source>
        <dbReference type="EMBL" id="KOB74833.1"/>
    </source>
</evidence>
<comment type="caution">
    <text evidence="1">The sequence shown here is derived from an EMBL/GenBank/DDBJ whole genome shotgun (WGS) entry which is preliminary data.</text>
</comment>
<evidence type="ECO:0000313" key="2">
    <source>
        <dbReference type="Proteomes" id="UP000037510"/>
    </source>
</evidence>
<gene>
    <name evidence="1" type="ORF">OBRU01_04679</name>
</gene>
<proteinExistence type="predicted"/>